<gene>
    <name evidence="3" type="ordered locus">Dbac_1033</name>
</gene>
<keyword evidence="4" id="KW-1185">Reference proteome</keyword>
<reference evidence="3 4" key="1">
    <citation type="journal article" date="2009" name="Stand. Genomic Sci.">
        <title>Complete genome sequence of Desulfomicrobium baculatum type strain (X).</title>
        <authorList>
            <person name="Copeland A."/>
            <person name="Spring S."/>
            <person name="Goker M."/>
            <person name="Schneider S."/>
            <person name="Lapidus A."/>
            <person name="Del Rio T.G."/>
            <person name="Tice H."/>
            <person name="Cheng J.F."/>
            <person name="Chen F."/>
            <person name="Nolan M."/>
            <person name="Bruce D."/>
            <person name="Goodwin L."/>
            <person name="Pitluck S."/>
            <person name="Ivanova N."/>
            <person name="Mavrommatis K."/>
            <person name="Ovchinnikova G."/>
            <person name="Pati A."/>
            <person name="Chen A."/>
            <person name="Palaniappan K."/>
            <person name="Land M."/>
            <person name="Hauser L."/>
            <person name="Chang Y.J."/>
            <person name="Jeffries C.C."/>
            <person name="Meincke L."/>
            <person name="Sims D."/>
            <person name="Brettin T."/>
            <person name="Detter J.C."/>
            <person name="Han C."/>
            <person name="Chain P."/>
            <person name="Bristow J."/>
            <person name="Eisen J.A."/>
            <person name="Markowitz V."/>
            <person name="Hugenholtz P."/>
            <person name="Kyrpides N.C."/>
            <person name="Klenk H.P."/>
            <person name="Lucas S."/>
        </authorList>
    </citation>
    <scope>NUCLEOTIDE SEQUENCE [LARGE SCALE GENOMIC DNA]</scope>
    <source>
        <strain evidence="4">DSM 4028 / VKM B-1378 / X</strain>
    </source>
</reference>
<dbReference type="PANTHER" id="PTHR34606:SF16">
    <property type="entry name" value="BON DOMAIN-CONTAINING PROTEIN"/>
    <property type="match status" value="1"/>
</dbReference>
<dbReference type="Proteomes" id="UP000002216">
    <property type="component" value="Chromosome"/>
</dbReference>
<evidence type="ECO:0000259" key="2">
    <source>
        <dbReference type="PROSITE" id="PS50914"/>
    </source>
</evidence>
<evidence type="ECO:0000313" key="3">
    <source>
        <dbReference type="EMBL" id="ACU89146.1"/>
    </source>
</evidence>
<dbReference type="AlphaFoldDB" id="C7LQR7"/>
<name>C7LQR7_DESBD</name>
<protein>
    <submittedName>
        <fullName evidence="3">Transport-associated</fullName>
    </submittedName>
</protein>
<accession>C7LQR7</accession>
<dbReference type="PROSITE" id="PS50914">
    <property type="entry name" value="BON"/>
    <property type="match status" value="1"/>
</dbReference>
<dbReference type="PANTHER" id="PTHR34606">
    <property type="entry name" value="BON DOMAIN-CONTAINING PROTEIN"/>
    <property type="match status" value="1"/>
</dbReference>
<proteinExistence type="predicted"/>
<dbReference type="InterPro" id="IPR051686">
    <property type="entry name" value="Lipoprotein_DolP"/>
</dbReference>
<dbReference type="HOGENOM" id="CLU_121933_0_0_7"/>
<organism evidence="3 4">
    <name type="scientific">Desulfomicrobium baculatum (strain DSM 4028 / VKM B-1378 / X)</name>
    <name type="common">Desulfovibrio baculatus</name>
    <dbReference type="NCBI Taxonomy" id="525897"/>
    <lineage>
        <taxon>Bacteria</taxon>
        <taxon>Pseudomonadati</taxon>
        <taxon>Thermodesulfobacteriota</taxon>
        <taxon>Desulfovibrionia</taxon>
        <taxon>Desulfovibrionales</taxon>
        <taxon>Desulfomicrobiaceae</taxon>
        <taxon>Desulfomicrobium</taxon>
    </lineage>
</organism>
<dbReference type="KEGG" id="dba:Dbac_1033"/>
<keyword evidence="1" id="KW-0732">Signal</keyword>
<sequence length="134" mass="14352">MKQIFKVFCLILMLAVVFSLAACQDEGPAEKAGKTVDETTEKIGDKMESAGDAVVKSAENAGVYMDDTAITAKVKADILQDPLLKVFEIDVVTTDGVVKLGGMVDSKASIDRATEIARSVKDVKSVQNDLLIKE</sequence>
<evidence type="ECO:0000313" key="4">
    <source>
        <dbReference type="Proteomes" id="UP000002216"/>
    </source>
</evidence>
<dbReference type="SMART" id="SM00749">
    <property type="entry name" value="BON"/>
    <property type="match status" value="1"/>
</dbReference>
<feature type="chain" id="PRO_5002979521" evidence="1">
    <location>
        <begin position="22"/>
        <end position="134"/>
    </location>
</feature>
<feature type="domain" description="BON" evidence="2">
    <location>
        <begin position="66"/>
        <end position="134"/>
    </location>
</feature>
<dbReference type="PROSITE" id="PS51257">
    <property type="entry name" value="PROKAR_LIPOPROTEIN"/>
    <property type="match status" value="1"/>
</dbReference>
<dbReference type="Gene3D" id="3.30.1340.30">
    <property type="match status" value="1"/>
</dbReference>
<dbReference type="Pfam" id="PF04972">
    <property type="entry name" value="BON"/>
    <property type="match status" value="1"/>
</dbReference>
<dbReference type="InterPro" id="IPR014004">
    <property type="entry name" value="Transpt-assoc_nodulatn_dom_bac"/>
</dbReference>
<dbReference type="OrthoDB" id="5461124at2"/>
<dbReference type="eggNOG" id="COG2823">
    <property type="taxonomic scope" value="Bacteria"/>
</dbReference>
<evidence type="ECO:0000256" key="1">
    <source>
        <dbReference type="SAM" id="SignalP"/>
    </source>
</evidence>
<dbReference type="InterPro" id="IPR007055">
    <property type="entry name" value="BON_dom"/>
</dbReference>
<dbReference type="RefSeq" id="WP_015773244.1">
    <property type="nucleotide sequence ID" value="NC_013173.1"/>
</dbReference>
<dbReference type="STRING" id="525897.Dbac_1033"/>
<feature type="signal peptide" evidence="1">
    <location>
        <begin position="1"/>
        <end position="21"/>
    </location>
</feature>
<dbReference type="EMBL" id="CP001629">
    <property type="protein sequence ID" value="ACU89146.1"/>
    <property type="molecule type" value="Genomic_DNA"/>
</dbReference>